<dbReference type="PROSITE" id="PS50013">
    <property type="entry name" value="CHROMO_2"/>
    <property type="match status" value="1"/>
</dbReference>
<dbReference type="Proteomes" id="UP000554482">
    <property type="component" value="Unassembled WGS sequence"/>
</dbReference>
<dbReference type="InterPro" id="IPR036397">
    <property type="entry name" value="RNaseH_sf"/>
</dbReference>
<dbReference type="PROSITE" id="PS50994">
    <property type="entry name" value="INTEGRASE"/>
    <property type="match status" value="1"/>
</dbReference>
<sequence>MPNRRDDERLKNREAQLLKDEWMIPEQEAHNEAAIVQDNLTNMSLTRVAAYLRNGIPSGKEIFEEVDLQELWNKGVESDKSFQELYKASFTGQRSFPHSCADWKISIAECELDSRGALKFRDRLIIPTLEHLQTALIQKAHDSHITGHPGRDSTFAILRRDFHWPDFMTELPQKTSEDPRYLMVICDRLLKSVTLEAMTTMDADRCAETFVQCHFRFHGFPRFITSDRGSNWTSDFWTRLCELVKIDRRLSTAFHPETDGTTERANQEVQAYLRAFVTYSQYDWPKLLPMAMLALNNRQNSTGTSPFFLTHGFHLDPIQQVEHKDGSRSSRRAEVFIERLREGQDFAQAAMATAQQRMEDSANNHRQPAIMFKVGDRVWLNLKNIQTPQQSKKLSWLNAKYKIIKVVSPHVVELDVPTGIHPRFHVDLLKIAGTDPLPSQQLDDHQPPPMSDFGAPEHFVQKICRSRSKKVGRGYQRQVLVKWEGYRDLTWEPREEFQSTVALDIFEQKFGTCDDVGEENTGPITGPKLRRNRQITEKIPNIKPIHRRKSKRLNKKLVEKDA</sequence>
<dbReference type="InterPro" id="IPR000953">
    <property type="entry name" value="Chromo/chromo_shadow_dom"/>
</dbReference>
<proteinExistence type="predicted"/>
<dbReference type="SMART" id="SM00298">
    <property type="entry name" value="CHROMO"/>
    <property type="match status" value="1"/>
</dbReference>
<dbReference type="Pfam" id="PF17921">
    <property type="entry name" value="Integrase_H2C2"/>
    <property type="match status" value="1"/>
</dbReference>
<organism evidence="4 5">
    <name type="scientific">Thalictrum thalictroides</name>
    <name type="common">Rue-anemone</name>
    <name type="synonym">Anemone thalictroides</name>
    <dbReference type="NCBI Taxonomy" id="46969"/>
    <lineage>
        <taxon>Eukaryota</taxon>
        <taxon>Viridiplantae</taxon>
        <taxon>Streptophyta</taxon>
        <taxon>Embryophyta</taxon>
        <taxon>Tracheophyta</taxon>
        <taxon>Spermatophyta</taxon>
        <taxon>Magnoliopsida</taxon>
        <taxon>Ranunculales</taxon>
        <taxon>Ranunculaceae</taxon>
        <taxon>Thalictroideae</taxon>
        <taxon>Thalictrum</taxon>
    </lineage>
</organism>
<dbReference type="AlphaFoldDB" id="A0A7J6W3D4"/>
<accession>A0A7J6W3D4</accession>
<feature type="region of interest" description="Disordered" evidence="1">
    <location>
        <begin position="543"/>
        <end position="562"/>
    </location>
</feature>
<evidence type="ECO:0000259" key="3">
    <source>
        <dbReference type="PROSITE" id="PS50994"/>
    </source>
</evidence>
<evidence type="ECO:0000313" key="4">
    <source>
        <dbReference type="EMBL" id="KAF5191603.1"/>
    </source>
</evidence>
<dbReference type="OrthoDB" id="2020640at2759"/>
<feature type="non-terminal residue" evidence="4">
    <location>
        <position position="1"/>
    </location>
</feature>
<dbReference type="PANTHER" id="PTHR37984">
    <property type="entry name" value="PROTEIN CBG26694"/>
    <property type="match status" value="1"/>
</dbReference>
<evidence type="ECO:0000259" key="2">
    <source>
        <dbReference type="PROSITE" id="PS50013"/>
    </source>
</evidence>
<feature type="domain" description="Chromo" evidence="2">
    <location>
        <begin position="458"/>
        <end position="509"/>
    </location>
</feature>
<evidence type="ECO:0000313" key="5">
    <source>
        <dbReference type="Proteomes" id="UP000554482"/>
    </source>
</evidence>
<dbReference type="InterPro" id="IPR050951">
    <property type="entry name" value="Retrovirus_Pol_polyprotein"/>
</dbReference>
<dbReference type="InterPro" id="IPR012337">
    <property type="entry name" value="RNaseH-like_sf"/>
</dbReference>
<dbReference type="GO" id="GO:0003676">
    <property type="term" value="F:nucleic acid binding"/>
    <property type="evidence" value="ECO:0007669"/>
    <property type="project" value="InterPro"/>
</dbReference>
<dbReference type="PANTHER" id="PTHR37984:SF15">
    <property type="entry name" value="INTEGRASE CATALYTIC DOMAIN-CONTAINING PROTEIN"/>
    <property type="match status" value="1"/>
</dbReference>
<dbReference type="EMBL" id="JABWDY010022638">
    <property type="protein sequence ID" value="KAF5191603.1"/>
    <property type="molecule type" value="Genomic_DNA"/>
</dbReference>
<keyword evidence="5" id="KW-1185">Reference proteome</keyword>
<feature type="domain" description="Integrase catalytic" evidence="3">
    <location>
        <begin position="145"/>
        <end position="314"/>
    </location>
</feature>
<dbReference type="Gene3D" id="1.10.340.70">
    <property type="match status" value="1"/>
</dbReference>
<comment type="caution">
    <text evidence="4">The sequence shown here is derived from an EMBL/GenBank/DDBJ whole genome shotgun (WGS) entry which is preliminary data.</text>
</comment>
<dbReference type="Gene3D" id="2.40.50.40">
    <property type="match status" value="1"/>
</dbReference>
<reference evidence="4 5" key="1">
    <citation type="submission" date="2020-06" db="EMBL/GenBank/DDBJ databases">
        <title>Transcriptomic and genomic resources for Thalictrum thalictroides and T. hernandezii: Facilitating candidate gene discovery in an emerging model plant lineage.</title>
        <authorList>
            <person name="Arias T."/>
            <person name="Riano-Pachon D.M."/>
            <person name="Di Stilio V.S."/>
        </authorList>
    </citation>
    <scope>NUCLEOTIDE SEQUENCE [LARGE SCALE GENOMIC DNA]</scope>
    <source>
        <strain evidence="5">cv. WT478/WT964</strain>
        <tissue evidence="4">Leaves</tissue>
    </source>
</reference>
<name>A0A7J6W3D4_THATH</name>
<dbReference type="Gene3D" id="3.30.420.10">
    <property type="entry name" value="Ribonuclease H-like superfamily/Ribonuclease H"/>
    <property type="match status" value="1"/>
</dbReference>
<dbReference type="InterPro" id="IPR016197">
    <property type="entry name" value="Chromo-like_dom_sf"/>
</dbReference>
<dbReference type="SUPFAM" id="SSF54160">
    <property type="entry name" value="Chromo domain-like"/>
    <property type="match status" value="1"/>
</dbReference>
<dbReference type="InterPro" id="IPR041588">
    <property type="entry name" value="Integrase_H2C2"/>
</dbReference>
<feature type="compositionally biased region" description="Basic residues" evidence="1">
    <location>
        <begin position="544"/>
        <end position="555"/>
    </location>
</feature>
<evidence type="ECO:0000256" key="1">
    <source>
        <dbReference type="SAM" id="MobiDB-lite"/>
    </source>
</evidence>
<dbReference type="InterPro" id="IPR001584">
    <property type="entry name" value="Integrase_cat-core"/>
</dbReference>
<protein>
    <submittedName>
        <fullName evidence="4">Retrotransposable element tf2 protein type 1-like</fullName>
    </submittedName>
</protein>
<dbReference type="GO" id="GO:0015074">
    <property type="term" value="P:DNA integration"/>
    <property type="evidence" value="ECO:0007669"/>
    <property type="project" value="InterPro"/>
</dbReference>
<gene>
    <name evidence="4" type="ORF">FRX31_018810</name>
</gene>
<dbReference type="SUPFAM" id="SSF53098">
    <property type="entry name" value="Ribonuclease H-like"/>
    <property type="match status" value="1"/>
</dbReference>